<organism evidence="1">
    <name type="scientific">uncultured Caudovirales phage</name>
    <dbReference type="NCBI Taxonomy" id="2100421"/>
    <lineage>
        <taxon>Viruses</taxon>
        <taxon>Duplodnaviria</taxon>
        <taxon>Heunggongvirae</taxon>
        <taxon>Uroviricota</taxon>
        <taxon>Caudoviricetes</taxon>
        <taxon>Peduoviridae</taxon>
        <taxon>Maltschvirus</taxon>
        <taxon>Maltschvirus maltsch</taxon>
    </lineage>
</organism>
<evidence type="ECO:0000313" key="1">
    <source>
        <dbReference type="EMBL" id="CAB4219037.1"/>
    </source>
</evidence>
<sequence length="229" mass="27038">MIKNRTPYLGKIRLKFEKFPHYSGKDKLNKVHLNLGFTKLVSRITPFRDFKGWIVNPECIKLIEENTGLKIKTHTIDHHGQEDEFVLYHSSIHPDGHYVGSIEEGWWYYTNKLRATKGSHPHTAWHKEKKQWVGYSHRASQSFGKGDKLFTEDWTIPVEDLLSYDSYYMKHIDKFYEEVERWAKTGATDDLTLAKWATEYIPFRRRGSKTIHSYEQAYEAAVNFAKYVS</sequence>
<name>A0A6J5SX70_9CAUD</name>
<protein>
    <submittedName>
        <fullName evidence="1">Uncharacterized protein</fullName>
    </submittedName>
</protein>
<accession>A0A6J5SX70</accession>
<dbReference type="EMBL" id="LR797474">
    <property type="protein sequence ID" value="CAB4219037.1"/>
    <property type="molecule type" value="Genomic_DNA"/>
</dbReference>
<proteinExistence type="predicted"/>
<reference evidence="1" key="1">
    <citation type="submission" date="2020-05" db="EMBL/GenBank/DDBJ databases">
        <authorList>
            <person name="Chiriac C."/>
            <person name="Salcher M."/>
            <person name="Ghai R."/>
            <person name="Kavagutti S V."/>
        </authorList>
    </citation>
    <scope>NUCLEOTIDE SEQUENCE</scope>
</reference>
<dbReference type="Pfam" id="PF25188">
    <property type="entry name" value="Tad6"/>
    <property type="match status" value="1"/>
</dbReference>
<dbReference type="InterPro" id="IPR057386">
    <property type="entry name" value="Tad6-like"/>
</dbReference>
<gene>
    <name evidence="1" type="ORF">UFOVP1604_120</name>
</gene>